<dbReference type="Pfam" id="PF00005">
    <property type="entry name" value="ABC_tran"/>
    <property type="match status" value="1"/>
</dbReference>
<dbReference type="PATRIC" id="fig|1806891.3.peg.160"/>
<evidence type="ECO:0000256" key="2">
    <source>
        <dbReference type="ARBA" id="ARBA00005417"/>
    </source>
</evidence>
<dbReference type="PROSITE" id="PS00211">
    <property type="entry name" value="ABC_TRANSPORTER_1"/>
    <property type="match status" value="1"/>
</dbReference>
<name>A0A1A9HUE9_9CHLA</name>
<dbReference type="PANTHER" id="PTHR42734:SF17">
    <property type="entry name" value="METAL TRANSPORT SYSTEM ATP-BINDING PROTEIN TM_0124-RELATED"/>
    <property type="match status" value="1"/>
</dbReference>
<dbReference type="InterPro" id="IPR050153">
    <property type="entry name" value="Metal_Ion_Import_ABC"/>
</dbReference>
<dbReference type="InterPro" id="IPR003593">
    <property type="entry name" value="AAA+_ATPase"/>
</dbReference>
<organism evidence="7 8">
    <name type="scientific">Candidatus Chlamydia sanziniae</name>
    <dbReference type="NCBI Taxonomy" id="1806891"/>
    <lineage>
        <taxon>Bacteria</taxon>
        <taxon>Pseudomonadati</taxon>
        <taxon>Chlamydiota</taxon>
        <taxon>Chlamydiia</taxon>
        <taxon>Chlamydiales</taxon>
        <taxon>Chlamydiaceae</taxon>
        <taxon>Chlamydia/Chlamydophila group</taxon>
        <taxon>Chlamydia</taxon>
    </lineage>
</organism>
<comment type="similarity">
    <text evidence="2">Belongs to the ABC transporter superfamily.</text>
</comment>
<evidence type="ECO:0000313" key="8">
    <source>
        <dbReference type="Proteomes" id="UP000078162"/>
    </source>
</evidence>
<dbReference type="PANTHER" id="PTHR42734">
    <property type="entry name" value="METAL TRANSPORT SYSTEM ATP-BINDING PROTEIN TM_0124-RELATED"/>
    <property type="match status" value="1"/>
</dbReference>
<dbReference type="PROSITE" id="PS50893">
    <property type="entry name" value="ABC_TRANSPORTER_2"/>
    <property type="match status" value="1"/>
</dbReference>
<keyword evidence="8" id="KW-1185">Reference proteome</keyword>
<dbReference type="GO" id="GO:0005886">
    <property type="term" value="C:plasma membrane"/>
    <property type="evidence" value="ECO:0007669"/>
    <property type="project" value="UniProtKB-SubCell"/>
</dbReference>
<sequence>MTIQILAKELAFLYQPRGPHIIHGVSFSVYAGDFIGIIGPNGGGKSTLIMLILGLLHPTSGTLQIFSSKHPRVQVGWVPQYFSYDMNFPISVRDVVLSGRLSKLRWHGKYCKEDFAAVNEALAIVGLSNHHNCCFSHLSGGQIQRVLLARALTSHPEILILDEPTTNIDPDNQQRILNILKKLNTSCTILMVTHDLHHTTDYFNQVFYMNKTLTALTDTSALMDKFCCHPSKYKANL</sequence>
<dbReference type="InterPro" id="IPR017871">
    <property type="entry name" value="ABC_transporter-like_CS"/>
</dbReference>
<dbReference type="OrthoDB" id="9806726at2"/>
<evidence type="ECO:0000256" key="1">
    <source>
        <dbReference type="ARBA" id="ARBA00004417"/>
    </source>
</evidence>
<proteinExistence type="inferred from homology"/>
<evidence type="ECO:0000256" key="5">
    <source>
        <dbReference type="ARBA" id="ARBA00022840"/>
    </source>
</evidence>
<dbReference type="CDD" id="cd03235">
    <property type="entry name" value="ABC_Metallic_Cations"/>
    <property type="match status" value="1"/>
</dbReference>
<evidence type="ECO:0000259" key="6">
    <source>
        <dbReference type="PROSITE" id="PS50893"/>
    </source>
</evidence>
<protein>
    <submittedName>
        <fullName evidence="7">Zinc ABC transporter protein ZnuC</fullName>
    </submittedName>
</protein>
<keyword evidence="3" id="KW-0813">Transport</keyword>
<dbReference type="STRING" id="1806891.Cs308_0166"/>
<keyword evidence="5" id="KW-0067">ATP-binding</keyword>
<dbReference type="InterPro" id="IPR027417">
    <property type="entry name" value="P-loop_NTPase"/>
</dbReference>
<reference evidence="7 8" key="1">
    <citation type="submission" date="2016-03" db="EMBL/GenBank/DDBJ databases">
        <title>Culture-independent genomics supports pathogen discovery for uncultivable bacteria within the genus Chlamydia.</title>
        <authorList>
            <person name="Taylor-Brown A."/>
            <person name="Bachmann N.L."/>
            <person name="Borel N."/>
            <person name="Polkinghorne A."/>
        </authorList>
    </citation>
    <scope>NUCLEOTIDE SEQUENCE [LARGE SCALE GENOMIC DNA]</scope>
    <source>
        <strain evidence="7 8">2742-308</strain>
    </source>
</reference>
<dbReference type="SMART" id="SM00382">
    <property type="entry name" value="AAA"/>
    <property type="match status" value="1"/>
</dbReference>
<feature type="domain" description="ABC transporter" evidence="6">
    <location>
        <begin position="5"/>
        <end position="235"/>
    </location>
</feature>
<evidence type="ECO:0000256" key="3">
    <source>
        <dbReference type="ARBA" id="ARBA00022448"/>
    </source>
</evidence>
<evidence type="ECO:0000256" key="4">
    <source>
        <dbReference type="ARBA" id="ARBA00022741"/>
    </source>
</evidence>
<dbReference type="KEGG" id="csaz:Cs308_0166"/>
<dbReference type="GO" id="GO:0005524">
    <property type="term" value="F:ATP binding"/>
    <property type="evidence" value="ECO:0007669"/>
    <property type="project" value="UniProtKB-KW"/>
</dbReference>
<comment type="subcellular location">
    <subcellularLocation>
        <location evidence="1">Cell inner membrane</location>
        <topology evidence="1">Peripheral membrane protein</topology>
    </subcellularLocation>
</comment>
<dbReference type="Proteomes" id="UP000078162">
    <property type="component" value="Chromosome"/>
</dbReference>
<dbReference type="InterPro" id="IPR003439">
    <property type="entry name" value="ABC_transporter-like_ATP-bd"/>
</dbReference>
<dbReference type="AlphaFoldDB" id="A0A1A9HUE9"/>
<dbReference type="SUPFAM" id="SSF52540">
    <property type="entry name" value="P-loop containing nucleoside triphosphate hydrolases"/>
    <property type="match status" value="1"/>
</dbReference>
<dbReference type="EMBL" id="CP014639">
    <property type="protein sequence ID" value="ANH78337.1"/>
    <property type="molecule type" value="Genomic_DNA"/>
</dbReference>
<dbReference type="GO" id="GO:0016887">
    <property type="term" value="F:ATP hydrolysis activity"/>
    <property type="evidence" value="ECO:0007669"/>
    <property type="project" value="InterPro"/>
</dbReference>
<accession>A0A1A9HUE9</accession>
<keyword evidence="4" id="KW-0547">Nucleotide-binding</keyword>
<gene>
    <name evidence="7" type="ORF">Cs308_0166</name>
</gene>
<dbReference type="RefSeq" id="WP_066481426.1">
    <property type="nucleotide sequence ID" value="NZ_CP014639.1"/>
</dbReference>
<evidence type="ECO:0000313" key="7">
    <source>
        <dbReference type="EMBL" id="ANH78337.1"/>
    </source>
</evidence>
<dbReference type="Gene3D" id="3.40.50.300">
    <property type="entry name" value="P-loop containing nucleotide triphosphate hydrolases"/>
    <property type="match status" value="1"/>
</dbReference>